<protein>
    <submittedName>
        <fullName evidence="2">Enoyl-CoA hydratase</fullName>
        <ecNumber evidence="2">4.2.1.17</ecNumber>
    </submittedName>
</protein>
<dbReference type="InterPro" id="IPR029045">
    <property type="entry name" value="ClpP/crotonase-like_dom_sf"/>
</dbReference>
<dbReference type="PANTHER" id="PTHR43802">
    <property type="entry name" value="ENOYL-COA HYDRATASE"/>
    <property type="match status" value="1"/>
</dbReference>
<dbReference type="Pfam" id="PF00378">
    <property type="entry name" value="ECH_1"/>
    <property type="match status" value="1"/>
</dbReference>
<sequence length="267" mass="28198">MDKAENGRLPGLDCLAVELQDSIAIVRLARPEKRNALNDEAVFSLQRWFSSPPSRVKAVVLAGQGNHFCAGLDLSELTERSVAEGVMHSRSWHRAFESIEFGSLPVVAVLHGAVIGGGLELAAAAHIRIAEASAFYALPEGIRGIYVGGGASVRVPKLIGVARMMDMMLTGRTYDAEQGGAIGLSQYVVPRGEGLARAIELAHKMAGNAPLTNFALIQALPRIAESGPEAGYLLEALMAGVAQGDAGAKERLHAFLEGKASKVQHNA</sequence>
<keyword evidence="2" id="KW-0456">Lyase</keyword>
<comment type="caution">
    <text evidence="2">The sequence shown here is derived from an EMBL/GenBank/DDBJ whole genome shotgun (WGS) entry which is preliminary data.</text>
</comment>
<accession>A0A109JGD4</accession>
<dbReference type="InterPro" id="IPR001753">
    <property type="entry name" value="Enoyl-CoA_hydra/iso"/>
</dbReference>
<organism evidence="2 3">
    <name type="scientific">Bradyrhizobium macuxiense</name>
    <dbReference type="NCBI Taxonomy" id="1755647"/>
    <lineage>
        <taxon>Bacteria</taxon>
        <taxon>Pseudomonadati</taxon>
        <taxon>Pseudomonadota</taxon>
        <taxon>Alphaproteobacteria</taxon>
        <taxon>Hyphomicrobiales</taxon>
        <taxon>Nitrobacteraceae</taxon>
        <taxon>Bradyrhizobium</taxon>
    </lineage>
</organism>
<dbReference type="RefSeq" id="WP_066513516.1">
    <property type="nucleotide sequence ID" value="NZ_LNCU01000107.1"/>
</dbReference>
<evidence type="ECO:0000313" key="3">
    <source>
        <dbReference type="Proteomes" id="UP000057737"/>
    </source>
</evidence>
<dbReference type="EC" id="4.2.1.17" evidence="2"/>
<dbReference type="EMBL" id="LNCU01000107">
    <property type="protein sequence ID" value="KWV48488.1"/>
    <property type="molecule type" value="Genomic_DNA"/>
</dbReference>
<dbReference type="Gene3D" id="3.90.226.10">
    <property type="entry name" value="2-enoyl-CoA Hydratase, Chain A, domain 1"/>
    <property type="match status" value="1"/>
</dbReference>
<evidence type="ECO:0000313" key="2">
    <source>
        <dbReference type="EMBL" id="KWV48488.1"/>
    </source>
</evidence>
<gene>
    <name evidence="2" type="ORF">AS156_18625</name>
</gene>
<dbReference type="Gene3D" id="1.10.12.10">
    <property type="entry name" value="Lyase 2-enoyl-coa Hydratase, Chain A, domain 2"/>
    <property type="match status" value="1"/>
</dbReference>
<comment type="similarity">
    <text evidence="1">Belongs to the enoyl-CoA hydratase/isomerase family.</text>
</comment>
<name>A0A109JGD4_9BRAD</name>
<dbReference type="AlphaFoldDB" id="A0A109JGD4"/>
<dbReference type="PANTHER" id="PTHR43802:SF1">
    <property type="entry name" value="IP11341P-RELATED"/>
    <property type="match status" value="1"/>
</dbReference>
<keyword evidence="3" id="KW-1185">Reference proteome</keyword>
<dbReference type="OrthoDB" id="5730382at2"/>
<dbReference type="NCBIfam" id="NF006013">
    <property type="entry name" value="PRK08150.1"/>
    <property type="match status" value="1"/>
</dbReference>
<evidence type="ECO:0000256" key="1">
    <source>
        <dbReference type="ARBA" id="ARBA00005254"/>
    </source>
</evidence>
<dbReference type="CDD" id="cd06558">
    <property type="entry name" value="crotonase-like"/>
    <property type="match status" value="1"/>
</dbReference>
<dbReference type="GO" id="GO:0004300">
    <property type="term" value="F:enoyl-CoA hydratase activity"/>
    <property type="evidence" value="ECO:0007669"/>
    <property type="project" value="UniProtKB-EC"/>
</dbReference>
<proteinExistence type="inferred from homology"/>
<dbReference type="SUPFAM" id="SSF52096">
    <property type="entry name" value="ClpP/crotonase"/>
    <property type="match status" value="1"/>
</dbReference>
<reference evidence="2 3" key="1">
    <citation type="submission" date="2015-11" db="EMBL/GenBank/DDBJ databases">
        <title>Draft Genome Sequence of the Strain BR 10303 (Bradyrhizobium sp.) isolated from nodules of Centrolobium paraense.</title>
        <authorList>
            <person name="Zelli J.E."/>
            <person name="Simoes-Araujo J.L."/>
            <person name="Barauna A.C."/>
            <person name="Silva K."/>
        </authorList>
    </citation>
    <scope>NUCLEOTIDE SEQUENCE [LARGE SCALE GENOMIC DNA]</scope>
    <source>
        <strain evidence="2 3">BR 10303</strain>
    </source>
</reference>
<dbReference type="InterPro" id="IPR014748">
    <property type="entry name" value="Enoyl-CoA_hydra_C"/>
</dbReference>
<dbReference type="Proteomes" id="UP000057737">
    <property type="component" value="Unassembled WGS sequence"/>
</dbReference>